<sequence length="278" mass="31281">MVLESLSDVGNLLYGLRAFSSSLYFVDSTCGLILYGELQSVHSQGLFERSFEKSFDYQILFGPGTTLRVSAEDSTVCSILEIPLIVGERVCTLVMARRIFRQEERIEDENACRETAYTDFLTHLYNRRYIDLRLPADLQSCFEQKQPLSILFIDIDYFKKINDHNGHVAGDCVLHGIAVLLQKMVPAKSGWAARYGGDEFLVCLPGWESDSAKQIACRIRDSIRGHIFRTTYGQIAITCSIGVETVTSDHAPKAVDELIYLADKKLYQAKNAGRDQVV</sequence>
<dbReference type="SMART" id="SM00267">
    <property type="entry name" value="GGDEF"/>
    <property type="match status" value="1"/>
</dbReference>
<reference evidence="2" key="1">
    <citation type="submission" date="2019-04" db="EMBL/GenBank/DDBJ databases">
        <title>Evolution of Biomass-Degrading Anaerobic Consortia Revealed by Metagenomics.</title>
        <authorList>
            <person name="Peng X."/>
        </authorList>
    </citation>
    <scope>NUCLEOTIDE SEQUENCE</scope>
    <source>
        <strain evidence="2">SIG551</strain>
    </source>
</reference>
<dbReference type="PANTHER" id="PTHR45138:SF9">
    <property type="entry name" value="DIGUANYLATE CYCLASE DGCM-RELATED"/>
    <property type="match status" value="1"/>
</dbReference>
<proteinExistence type="predicted"/>
<dbReference type="Proteomes" id="UP000754750">
    <property type="component" value="Unassembled WGS sequence"/>
</dbReference>
<dbReference type="InterPro" id="IPR000160">
    <property type="entry name" value="GGDEF_dom"/>
</dbReference>
<dbReference type="Pfam" id="PF00990">
    <property type="entry name" value="GGDEF"/>
    <property type="match status" value="1"/>
</dbReference>
<comment type="caution">
    <text evidence="2">The sequence shown here is derived from an EMBL/GenBank/DDBJ whole genome shotgun (WGS) entry which is preliminary data.</text>
</comment>
<dbReference type="SUPFAM" id="SSF55073">
    <property type="entry name" value="Nucleotide cyclase"/>
    <property type="match status" value="1"/>
</dbReference>
<dbReference type="CDD" id="cd01949">
    <property type="entry name" value="GGDEF"/>
    <property type="match status" value="1"/>
</dbReference>
<feature type="domain" description="GGDEF" evidence="1">
    <location>
        <begin position="146"/>
        <end position="278"/>
    </location>
</feature>
<gene>
    <name evidence="2" type="ORF">E7512_10565</name>
</gene>
<dbReference type="InterPro" id="IPR043128">
    <property type="entry name" value="Rev_trsase/Diguanyl_cyclase"/>
</dbReference>
<dbReference type="PANTHER" id="PTHR45138">
    <property type="entry name" value="REGULATORY COMPONENTS OF SENSORY TRANSDUCTION SYSTEM"/>
    <property type="match status" value="1"/>
</dbReference>
<organism evidence="2 3">
    <name type="scientific">Faecalispora sporosphaeroides</name>
    <dbReference type="NCBI Taxonomy" id="1549"/>
    <lineage>
        <taxon>Bacteria</taxon>
        <taxon>Bacillati</taxon>
        <taxon>Bacillota</taxon>
        <taxon>Clostridia</taxon>
        <taxon>Eubacteriales</taxon>
        <taxon>Oscillospiraceae</taxon>
        <taxon>Faecalispora</taxon>
    </lineage>
</organism>
<dbReference type="RefSeq" id="WP_326840631.1">
    <property type="nucleotide sequence ID" value="NZ_JBKWRC010000004.1"/>
</dbReference>
<dbReference type="Gene3D" id="3.30.70.270">
    <property type="match status" value="1"/>
</dbReference>
<name>A0A928KXQ7_9FIRM</name>
<dbReference type="FunFam" id="3.30.70.270:FF:000001">
    <property type="entry name" value="Diguanylate cyclase domain protein"/>
    <property type="match status" value="1"/>
</dbReference>
<dbReference type="NCBIfam" id="TIGR00254">
    <property type="entry name" value="GGDEF"/>
    <property type="match status" value="1"/>
</dbReference>
<dbReference type="InterPro" id="IPR050469">
    <property type="entry name" value="Diguanylate_Cyclase"/>
</dbReference>
<evidence type="ECO:0000259" key="1">
    <source>
        <dbReference type="PROSITE" id="PS50887"/>
    </source>
</evidence>
<dbReference type="PROSITE" id="PS50887">
    <property type="entry name" value="GGDEF"/>
    <property type="match status" value="1"/>
</dbReference>
<protein>
    <submittedName>
        <fullName evidence="2">GGDEF domain-containing protein</fullName>
    </submittedName>
</protein>
<dbReference type="EMBL" id="SVNY01000005">
    <property type="protein sequence ID" value="MBE6833995.1"/>
    <property type="molecule type" value="Genomic_DNA"/>
</dbReference>
<evidence type="ECO:0000313" key="2">
    <source>
        <dbReference type="EMBL" id="MBE6833995.1"/>
    </source>
</evidence>
<accession>A0A928KXQ7</accession>
<dbReference type="AlphaFoldDB" id="A0A928KXQ7"/>
<evidence type="ECO:0000313" key="3">
    <source>
        <dbReference type="Proteomes" id="UP000754750"/>
    </source>
</evidence>
<dbReference type="InterPro" id="IPR029787">
    <property type="entry name" value="Nucleotide_cyclase"/>
</dbReference>
<dbReference type="GO" id="GO:0052621">
    <property type="term" value="F:diguanylate cyclase activity"/>
    <property type="evidence" value="ECO:0007669"/>
    <property type="project" value="TreeGrafter"/>
</dbReference>